<feature type="domain" description="Integrase catalytic" evidence="2">
    <location>
        <begin position="180"/>
        <end position="339"/>
    </location>
</feature>
<evidence type="ECO:0000313" key="4">
    <source>
        <dbReference type="Proteomes" id="UP000252519"/>
    </source>
</evidence>
<dbReference type="Pfam" id="PF17921">
    <property type="entry name" value="Integrase_H2C2"/>
    <property type="match status" value="1"/>
</dbReference>
<dbReference type="SUPFAM" id="SSF53098">
    <property type="entry name" value="Ribonuclease H-like"/>
    <property type="match status" value="1"/>
</dbReference>
<dbReference type="InterPro" id="IPR050951">
    <property type="entry name" value="Retrovirus_Pol_polyprotein"/>
</dbReference>
<evidence type="ECO:0000313" key="3">
    <source>
        <dbReference type="EMBL" id="RCN38458.1"/>
    </source>
</evidence>
<dbReference type="AlphaFoldDB" id="A0A368G437"/>
<dbReference type="Proteomes" id="UP000252519">
    <property type="component" value="Unassembled WGS sequence"/>
</dbReference>
<keyword evidence="4" id="KW-1185">Reference proteome</keyword>
<dbReference type="InterPro" id="IPR001584">
    <property type="entry name" value="Integrase_cat-core"/>
</dbReference>
<dbReference type="PANTHER" id="PTHR37984">
    <property type="entry name" value="PROTEIN CBG26694"/>
    <property type="match status" value="1"/>
</dbReference>
<dbReference type="InterPro" id="IPR036397">
    <property type="entry name" value="RNaseH_sf"/>
</dbReference>
<dbReference type="GO" id="GO:0003964">
    <property type="term" value="F:RNA-directed DNA polymerase activity"/>
    <property type="evidence" value="ECO:0007669"/>
    <property type="project" value="UniProtKB-EC"/>
</dbReference>
<dbReference type="EMBL" id="JOJR01000398">
    <property type="protein sequence ID" value="RCN38458.1"/>
    <property type="molecule type" value="Genomic_DNA"/>
</dbReference>
<proteinExistence type="predicted"/>
<gene>
    <name evidence="3" type="ORF">ANCCAN_15631</name>
</gene>
<organism evidence="3 4">
    <name type="scientific">Ancylostoma caninum</name>
    <name type="common">Dog hookworm</name>
    <dbReference type="NCBI Taxonomy" id="29170"/>
    <lineage>
        <taxon>Eukaryota</taxon>
        <taxon>Metazoa</taxon>
        <taxon>Ecdysozoa</taxon>
        <taxon>Nematoda</taxon>
        <taxon>Chromadorea</taxon>
        <taxon>Rhabditida</taxon>
        <taxon>Rhabditina</taxon>
        <taxon>Rhabditomorpha</taxon>
        <taxon>Strongyloidea</taxon>
        <taxon>Ancylostomatidae</taxon>
        <taxon>Ancylostomatinae</taxon>
        <taxon>Ancylostoma</taxon>
    </lineage>
</organism>
<sequence>MVLQEFDIIITYRPGKANVICDTLSRHPPNVNAVRNADESSTNPHPSLRLESIRKEQDECPWIVSYKDDLESEEPSPETANYIILNGILYKLPERLYQDPQIVLPENSKIKHELIKQVHESNFGTAHLGIQKTRAAIAKLAIWNKMSTDIANFVKSCPLCQLRKNPSAYRTSEPLDRFEIPKRPWQRLHSDVVGPLPQTLTGNRFIIVFVDAFSKFIIAEPTPDQKAITTADIFVNRIVSRFGPPETLVTDQGTNYMSDIFRNTLKTLNVTHRTSTPYHHESNGQVERANRTIEELISIAVDQKNDQWDDVIHLMIHAYNSTDNTSTKYSPYFVIHGREPNNPFRLALQLPSKTFVSEDDYVEQLISTLQKVWKDVEHNIATTQQTQKHHYDLRKRVTPTDFKIGQQVLIRKDVGSKIAPKFEGPFPIVDIERSNATVKDGRRLHTVHFNRLKPYIPATEITNNEQE</sequence>
<dbReference type="Gene3D" id="3.30.420.10">
    <property type="entry name" value="Ribonuclease H-like superfamily/Ribonuclease H"/>
    <property type="match status" value="1"/>
</dbReference>
<dbReference type="Gene3D" id="1.10.340.70">
    <property type="match status" value="1"/>
</dbReference>
<name>A0A368G437_ANCCA</name>
<dbReference type="GO" id="GO:0015074">
    <property type="term" value="P:DNA integration"/>
    <property type="evidence" value="ECO:0007669"/>
    <property type="project" value="InterPro"/>
</dbReference>
<comment type="caution">
    <text evidence="3">The sequence shown here is derived from an EMBL/GenBank/DDBJ whole genome shotgun (WGS) entry which is preliminary data.</text>
</comment>
<dbReference type="STRING" id="29170.A0A368G437"/>
<dbReference type="OrthoDB" id="5832112at2759"/>
<protein>
    <recommendedName>
        <fullName evidence="1">RNA-directed DNA polymerase</fullName>
        <ecNumber evidence="1">2.7.7.49</ecNumber>
    </recommendedName>
</protein>
<dbReference type="GO" id="GO:0003676">
    <property type="term" value="F:nucleic acid binding"/>
    <property type="evidence" value="ECO:0007669"/>
    <property type="project" value="InterPro"/>
</dbReference>
<dbReference type="PANTHER" id="PTHR37984:SF5">
    <property type="entry name" value="PROTEIN NYNRIN-LIKE"/>
    <property type="match status" value="1"/>
</dbReference>
<accession>A0A368G437</accession>
<dbReference type="EC" id="2.7.7.49" evidence="1"/>
<dbReference type="PROSITE" id="PS50994">
    <property type="entry name" value="INTEGRASE"/>
    <property type="match status" value="1"/>
</dbReference>
<dbReference type="Pfam" id="PF00665">
    <property type="entry name" value="rve"/>
    <property type="match status" value="1"/>
</dbReference>
<dbReference type="InterPro" id="IPR041588">
    <property type="entry name" value="Integrase_H2C2"/>
</dbReference>
<dbReference type="FunFam" id="3.30.420.10:FF:000032">
    <property type="entry name" value="Retrovirus-related Pol polyprotein from transposon 297-like Protein"/>
    <property type="match status" value="1"/>
</dbReference>
<dbReference type="InterPro" id="IPR012337">
    <property type="entry name" value="RNaseH-like_sf"/>
</dbReference>
<evidence type="ECO:0000256" key="1">
    <source>
        <dbReference type="ARBA" id="ARBA00012493"/>
    </source>
</evidence>
<reference evidence="3 4" key="1">
    <citation type="submission" date="2014-10" db="EMBL/GenBank/DDBJ databases">
        <title>Draft genome of the hookworm Ancylostoma caninum.</title>
        <authorList>
            <person name="Mitreva M."/>
        </authorList>
    </citation>
    <scope>NUCLEOTIDE SEQUENCE [LARGE SCALE GENOMIC DNA]</scope>
    <source>
        <strain evidence="3 4">Baltimore</strain>
    </source>
</reference>
<evidence type="ECO:0000259" key="2">
    <source>
        <dbReference type="PROSITE" id="PS50994"/>
    </source>
</evidence>